<proteinExistence type="predicted"/>
<dbReference type="HOGENOM" id="CLU_1422336_0_0_1"/>
<keyword evidence="3" id="KW-1185">Reference proteome</keyword>
<protein>
    <submittedName>
        <fullName evidence="2">Uncharacterized protein</fullName>
    </submittedName>
</protein>
<evidence type="ECO:0000256" key="1">
    <source>
        <dbReference type="SAM" id="MobiDB-lite"/>
    </source>
</evidence>
<organism evidence="2 3">
    <name type="scientific">Thermothielavioides terrestris (strain ATCC 38088 / NRRL 8126)</name>
    <name type="common">Thielavia terrestris</name>
    <dbReference type="NCBI Taxonomy" id="578455"/>
    <lineage>
        <taxon>Eukaryota</taxon>
        <taxon>Fungi</taxon>
        <taxon>Dikarya</taxon>
        <taxon>Ascomycota</taxon>
        <taxon>Pezizomycotina</taxon>
        <taxon>Sordariomycetes</taxon>
        <taxon>Sordariomycetidae</taxon>
        <taxon>Sordariales</taxon>
        <taxon>Chaetomiaceae</taxon>
        <taxon>Thermothielavioides</taxon>
        <taxon>Thermothielavioides terrestris</taxon>
    </lineage>
</organism>
<dbReference type="RefSeq" id="XP_003657427.1">
    <property type="nucleotide sequence ID" value="XM_003657379.1"/>
</dbReference>
<dbReference type="GeneID" id="11523140"/>
<sequence>MSDTAESRAVYLHEVNMRDSYWAWPAGLLRERVDYGWPADVHYPIGRIDEAPRILQLTAIGSALEQNLQMPKVLGGRSFRLGLPTYEEAASALLARYSFSRTVRIKQDPTRQDKLTEWFWEQMLLVEAELRGPGGSGAEEAAGRESRAGPHSRPAGKRGRCRTAKDKRAPKRLKDDHQDTVAEEAGLSKNL</sequence>
<evidence type="ECO:0000313" key="3">
    <source>
        <dbReference type="Proteomes" id="UP000008181"/>
    </source>
</evidence>
<name>G2RGQ9_THETT</name>
<dbReference type="EMBL" id="CP003014">
    <property type="protein sequence ID" value="AEO71091.1"/>
    <property type="molecule type" value="Genomic_DNA"/>
</dbReference>
<feature type="compositionally biased region" description="Basic and acidic residues" evidence="1">
    <location>
        <begin position="163"/>
        <end position="180"/>
    </location>
</feature>
<dbReference type="AlphaFoldDB" id="G2RGQ9"/>
<dbReference type="KEGG" id="ttt:THITE_158856"/>
<evidence type="ECO:0000313" key="2">
    <source>
        <dbReference type="EMBL" id="AEO71091.1"/>
    </source>
</evidence>
<dbReference type="Proteomes" id="UP000008181">
    <property type="component" value="Chromosome 6"/>
</dbReference>
<gene>
    <name evidence="2" type="ORF">THITE_158856</name>
</gene>
<reference evidence="2 3" key="1">
    <citation type="journal article" date="2011" name="Nat. Biotechnol.">
        <title>Comparative genomic analysis of the thermophilic biomass-degrading fungi Myceliophthora thermophila and Thielavia terrestris.</title>
        <authorList>
            <person name="Berka R.M."/>
            <person name="Grigoriev I.V."/>
            <person name="Otillar R."/>
            <person name="Salamov A."/>
            <person name="Grimwood J."/>
            <person name="Reid I."/>
            <person name="Ishmael N."/>
            <person name="John T."/>
            <person name="Darmond C."/>
            <person name="Moisan M.-C."/>
            <person name="Henrissat B."/>
            <person name="Coutinho P.M."/>
            <person name="Lombard V."/>
            <person name="Natvig D.O."/>
            <person name="Lindquist E."/>
            <person name="Schmutz J."/>
            <person name="Lucas S."/>
            <person name="Harris P."/>
            <person name="Powlowski J."/>
            <person name="Bellemare A."/>
            <person name="Taylor D."/>
            <person name="Butler G."/>
            <person name="de Vries R.P."/>
            <person name="Allijn I.E."/>
            <person name="van den Brink J."/>
            <person name="Ushinsky S."/>
            <person name="Storms R."/>
            <person name="Powell A.J."/>
            <person name="Paulsen I.T."/>
            <person name="Elbourne L.D.H."/>
            <person name="Baker S.E."/>
            <person name="Magnuson J."/>
            <person name="LaBoissiere S."/>
            <person name="Clutterbuck A.J."/>
            <person name="Martinez D."/>
            <person name="Wogulis M."/>
            <person name="de Leon A.L."/>
            <person name="Rey M.W."/>
            <person name="Tsang A."/>
        </authorList>
    </citation>
    <scope>NUCLEOTIDE SEQUENCE [LARGE SCALE GENOMIC DNA]</scope>
    <source>
        <strain evidence="3">ATCC 38088 / NRRL 8126</strain>
    </source>
</reference>
<accession>G2RGQ9</accession>
<feature type="region of interest" description="Disordered" evidence="1">
    <location>
        <begin position="131"/>
        <end position="191"/>
    </location>
</feature>